<organism evidence="1 2">
    <name type="scientific">Steinernema glaseri</name>
    <dbReference type="NCBI Taxonomy" id="37863"/>
    <lineage>
        <taxon>Eukaryota</taxon>
        <taxon>Metazoa</taxon>
        <taxon>Ecdysozoa</taxon>
        <taxon>Nematoda</taxon>
        <taxon>Chromadorea</taxon>
        <taxon>Rhabditida</taxon>
        <taxon>Tylenchina</taxon>
        <taxon>Panagrolaimomorpha</taxon>
        <taxon>Strongyloidoidea</taxon>
        <taxon>Steinernematidae</taxon>
        <taxon>Steinernema</taxon>
    </lineage>
</organism>
<dbReference type="WBParaSite" id="L893_g13318.t1">
    <property type="protein sequence ID" value="L893_g13318.t1"/>
    <property type="gene ID" value="L893_g13318"/>
</dbReference>
<protein>
    <submittedName>
        <fullName evidence="2">Polyprotein</fullName>
    </submittedName>
</protein>
<name>A0A1I7Y6T0_9BILA</name>
<evidence type="ECO:0000313" key="1">
    <source>
        <dbReference type="Proteomes" id="UP000095287"/>
    </source>
</evidence>
<accession>A0A1I7Y6T0</accession>
<sequence>ANYHPYATDYFEEQAHEVVGSEEADQDAMIRAELLLADGSHEDVQVPEDAENTEHNDEEAVITCQVHSLRSMD</sequence>
<dbReference type="Proteomes" id="UP000095287">
    <property type="component" value="Unplaced"/>
</dbReference>
<evidence type="ECO:0000313" key="2">
    <source>
        <dbReference type="WBParaSite" id="L893_g13318.t1"/>
    </source>
</evidence>
<keyword evidence="1" id="KW-1185">Reference proteome</keyword>
<proteinExistence type="predicted"/>
<dbReference type="AlphaFoldDB" id="A0A1I7Y6T0"/>
<reference evidence="2" key="1">
    <citation type="submission" date="2016-11" db="UniProtKB">
        <authorList>
            <consortium name="WormBaseParasite"/>
        </authorList>
    </citation>
    <scope>IDENTIFICATION</scope>
</reference>